<comment type="caution">
    <text evidence="2">The sequence shown here is derived from an EMBL/GenBank/DDBJ whole genome shotgun (WGS) entry which is preliminary data.</text>
</comment>
<dbReference type="HOGENOM" id="CLU_2920453_0_0_5"/>
<evidence type="ECO:0000313" key="3">
    <source>
        <dbReference type="Proteomes" id="UP000009887"/>
    </source>
</evidence>
<keyword evidence="1" id="KW-0472">Membrane</keyword>
<protein>
    <submittedName>
        <fullName evidence="2">Uncharacterized protein</fullName>
    </submittedName>
</protein>
<dbReference type="PATRIC" id="fig|883163.3.peg.3045"/>
<keyword evidence="1" id="KW-1133">Transmembrane helix</keyword>
<keyword evidence="3" id="KW-1185">Reference proteome</keyword>
<dbReference type="Proteomes" id="UP000009887">
    <property type="component" value="Unassembled WGS sequence"/>
</dbReference>
<accession>K9DD98</accession>
<dbReference type="RefSeq" id="WP_004210360.1">
    <property type="nucleotide sequence ID" value="NZ_JH992904.1"/>
</dbReference>
<name>K9DD98_SPHYA</name>
<sequence length="61" mass="6817">MAGISKTVRWLLLLCYLSMLVGLGLQRFDGGLAGNWSIVLLSFAILNLAFMWDGIVRFVKK</sequence>
<evidence type="ECO:0000313" key="2">
    <source>
        <dbReference type="EMBL" id="EKU75455.1"/>
    </source>
</evidence>
<organism evidence="2 3">
    <name type="scientific">Sphingobium yanoikuyae ATCC 51230</name>
    <dbReference type="NCBI Taxonomy" id="883163"/>
    <lineage>
        <taxon>Bacteria</taxon>
        <taxon>Pseudomonadati</taxon>
        <taxon>Pseudomonadota</taxon>
        <taxon>Alphaproteobacteria</taxon>
        <taxon>Sphingomonadales</taxon>
        <taxon>Sphingomonadaceae</taxon>
        <taxon>Sphingobium</taxon>
    </lineage>
</organism>
<dbReference type="EMBL" id="AGZU01000008">
    <property type="protein sequence ID" value="EKU75455.1"/>
    <property type="molecule type" value="Genomic_DNA"/>
</dbReference>
<dbReference type="AlphaFoldDB" id="K9DD98"/>
<proteinExistence type="predicted"/>
<reference evidence="2 3" key="1">
    <citation type="submission" date="2012-09" db="EMBL/GenBank/DDBJ databases">
        <title>The Genome Sequence of Sphingobium yanoikuyae ATCC 51230.</title>
        <authorList>
            <consortium name="The Broad Institute Genome Sequencing Platform"/>
            <person name="Earl A."/>
            <person name="Ward D."/>
            <person name="Feldgarden M."/>
            <person name="Gevers D."/>
            <person name="Huys G."/>
            <person name="Walker B."/>
            <person name="Young S.K."/>
            <person name="Zeng Q."/>
            <person name="Gargeya S."/>
            <person name="Fitzgerald M."/>
            <person name="Haas B."/>
            <person name="Abouelleil A."/>
            <person name="Alvarado L."/>
            <person name="Arachchi H.M."/>
            <person name="Berlin A.M."/>
            <person name="Chapman S.B."/>
            <person name="Goldberg J."/>
            <person name="Griggs A."/>
            <person name="Gujja S."/>
            <person name="Hansen M."/>
            <person name="Howarth C."/>
            <person name="Imamovic A."/>
            <person name="Larimer J."/>
            <person name="McCowen C."/>
            <person name="Montmayeur A."/>
            <person name="Murphy C."/>
            <person name="Neiman D."/>
            <person name="Pearson M."/>
            <person name="Priest M."/>
            <person name="Roberts A."/>
            <person name="Saif S."/>
            <person name="Shea T."/>
            <person name="Sisk P."/>
            <person name="Sykes S."/>
            <person name="Wortman J."/>
            <person name="Nusbaum C."/>
            <person name="Birren B."/>
        </authorList>
    </citation>
    <scope>NUCLEOTIDE SEQUENCE [LARGE SCALE GENOMIC DNA]</scope>
    <source>
        <strain evidence="2 3">ATCC 51230</strain>
    </source>
</reference>
<keyword evidence="1" id="KW-0812">Transmembrane</keyword>
<gene>
    <name evidence="2" type="ORF">HMPREF9718_02983</name>
</gene>
<feature type="transmembrane region" description="Helical" evidence="1">
    <location>
        <begin position="36"/>
        <end position="59"/>
    </location>
</feature>
<evidence type="ECO:0000256" key="1">
    <source>
        <dbReference type="SAM" id="Phobius"/>
    </source>
</evidence>